<dbReference type="EMBL" id="CACRSW010000005">
    <property type="protein sequence ID" value="VYS83119.1"/>
    <property type="molecule type" value="Genomic_DNA"/>
</dbReference>
<dbReference type="GO" id="GO:0043138">
    <property type="term" value="F:3'-5' DNA helicase activity"/>
    <property type="evidence" value="ECO:0007669"/>
    <property type="project" value="UniProtKB-EC"/>
</dbReference>
<sequence length="792" mass="91782">MFCYVILDSKSRFLDKSFTYHIPDKFKNKIKKGMRVIVPFGKGNKNTIAFVYDIVENLNENFEIKDIVDIIDSKNLVDDELINLAFFMNKRYLSPLRACIKQVLPPGNIKEIKEYFYKTKNLDKKDKLYKILEDKKSLEDLINNYGLDIDTLRKYKKDKLIDSYFDINSNQNINYKYLLSLSENYREIKIPKNAKKQIEIINYIKNNKNSDYKDVLSKTNSSKSSLDSLVNKNIVKIQKIEVNESLVKEIKSYSKFSLNHEQGQAFNKIIKNPNESYLLKGVTGSGKTEVFLQIVEENLKKGKDSIILVPEISLTPQTIERFQGRFKQKIAIMHSKLSQKERFQQWRMIKNGEVKIVVGARSAIFAPFKNLGLIIIDEEHDKSYISSQDPKFHTDELALFRKKYNKATLIFASATPSIKTMTKALDGDYKLLELKNRVNGKLPKVNIVDMREELKSSNYSMISSLLYEKIKEKLKNKEQTILFLNKIGHNSFTFCRQCGYVIKCEACDVSMTYHKNVSKLVCHYCGRTKNQPHICPSCGSNKIKEFGAGTEKLEEEIKALFPKANIIRMDSMTAKNKKTYEKMYKNMKENKVDILIGTQMIAKGLDFENVTLVGIISADLSLNINDYTAYETSFELLTQVSGRAGRADKKGEVIIQTYRPDNFVINAASKNDYERFYKYEIEARKAFDYPPFVNLITIKVLNKSRIKCIDISKKIKYYLDLEYEKDLDVKIIGPNPCKISRINNKYRYNIIIKTNEEKLEKISDFLTRLKNYFISKSKDTSILIALNPSDIN</sequence>
<dbReference type="Pfam" id="PF18074">
    <property type="entry name" value="PriA_C"/>
    <property type="match status" value="1"/>
</dbReference>
<evidence type="ECO:0000256" key="12">
    <source>
        <dbReference type="HAMAP-Rule" id="MF_00983"/>
    </source>
</evidence>
<dbReference type="Pfam" id="PF17764">
    <property type="entry name" value="PriA_3primeBD"/>
    <property type="match status" value="1"/>
</dbReference>
<gene>
    <name evidence="12 15" type="primary">priA</name>
    <name evidence="15" type="ORF">AVLFYP127_01506</name>
</gene>
<comment type="catalytic activity">
    <reaction evidence="11 12">
        <text>ATP + H2O = ADP + phosphate + H(+)</text>
        <dbReference type="Rhea" id="RHEA:13065"/>
        <dbReference type="ChEBI" id="CHEBI:15377"/>
        <dbReference type="ChEBI" id="CHEBI:15378"/>
        <dbReference type="ChEBI" id="CHEBI:30616"/>
        <dbReference type="ChEBI" id="CHEBI:43474"/>
        <dbReference type="ChEBI" id="CHEBI:456216"/>
        <dbReference type="EC" id="5.6.2.4"/>
    </reaction>
</comment>
<evidence type="ECO:0000259" key="13">
    <source>
        <dbReference type="PROSITE" id="PS51192"/>
    </source>
</evidence>
<evidence type="ECO:0000256" key="3">
    <source>
        <dbReference type="ARBA" id="ARBA00022723"/>
    </source>
</evidence>
<dbReference type="NCBIfam" id="TIGR00595">
    <property type="entry name" value="priA"/>
    <property type="match status" value="1"/>
</dbReference>
<dbReference type="InterPro" id="IPR040498">
    <property type="entry name" value="PriA_CRR"/>
</dbReference>
<comment type="similarity">
    <text evidence="12">Belongs to the helicase family. PriA subfamily.</text>
</comment>
<dbReference type="GO" id="GO:0006310">
    <property type="term" value="P:DNA recombination"/>
    <property type="evidence" value="ECO:0007669"/>
    <property type="project" value="InterPro"/>
</dbReference>
<dbReference type="FunFam" id="3.40.50.300:FF:000489">
    <property type="entry name" value="Primosome assembly protein PriA"/>
    <property type="match status" value="1"/>
</dbReference>
<evidence type="ECO:0000259" key="14">
    <source>
        <dbReference type="PROSITE" id="PS51194"/>
    </source>
</evidence>
<dbReference type="InterPro" id="IPR005259">
    <property type="entry name" value="PriA"/>
</dbReference>
<dbReference type="Gene3D" id="3.40.50.300">
    <property type="entry name" value="P-loop containing nucleotide triphosphate hydrolases"/>
    <property type="match status" value="2"/>
</dbReference>
<dbReference type="GO" id="GO:0006302">
    <property type="term" value="P:double-strand break repair"/>
    <property type="evidence" value="ECO:0007669"/>
    <property type="project" value="InterPro"/>
</dbReference>
<dbReference type="EC" id="5.6.2.4" evidence="12"/>
<protein>
    <recommendedName>
        <fullName evidence="12">Replication restart protein PriA</fullName>
    </recommendedName>
    <alternativeName>
        <fullName evidence="12">ATP-dependent DNA helicase PriA</fullName>
        <ecNumber evidence="12">5.6.2.4</ecNumber>
    </alternativeName>
    <alternativeName>
        <fullName evidence="12">DNA 3'-5' helicase PriA</fullName>
    </alternativeName>
</protein>
<evidence type="ECO:0000256" key="1">
    <source>
        <dbReference type="ARBA" id="ARBA00022515"/>
    </source>
</evidence>
<dbReference type="PANTHER" id="PTHR30580">
    <property type="entry name" value="PRIMOSOMAL PROTEIN N"/>
    <property type="match status" value="1"/>
</dbReference>
<dbReference type="GO" id="GO:0008270">
    <property type="term" value="F:zinc ion binding"/>
    <property type="evidence" value="ECO:0007669"/>
    <property type="project" value="UniProtKB-UniRule"/>
</dbReference>
<dbReference type="GO" id="GO:0005524">
    <property type="term" value="F:ATP binding"/>
    <property type="evidence" value="ECO:0007669"/>
    <property type="project" value="UniProtKB-UniRule"/>
</dbReference>
<name>A0A6N2RRV5_9FIRM</name>
<dbReference type="GO" id="GO:0006270">
    <property type="term" value="P:DNA replication initiation"/>
    <property type="evidence" value="ECO:0007669"/>
    <property type="project" value="TreeGrafter"/>
</dbReference>
<keyword evidence="10 12" id="KW-0413">Isomerase</keyword>
<evidence type="ECO:0000256" key="10">
    <source>
        <dbReference type="ARBA" id="ARBA00023235"/>
    </source>
</evidence>
<evidence type="ECO:0000313" key="15">
    <source>
        <dbReference type="EMBL" id="VYS83119.1"/>
    </source>
</evidence>
<dbReference type="GO" id="GO:0003677">
    <property type="term" value="F:DNA binding"/>
    <property type="evidence" value="ECO:0007669"/>
    <property type="project" value="UniProtKB-UniRule"/>
</dbReference>
<dbReference type="Pfam" id="PF18319">
    <property type="entry name" value="Zn_ribbon_PriA"/>
    <property type="match status" value="1"/>
</dbReference>
<organism evidence="15">
    <name type="scientific">Anaerococcus vaginalis</name>
    <dbReference type="NCBI Taxonomy" id="33037"/>
    <lineage>
        <taxon>Bacteria</taxon>
        <taxon>Bacillati</taxon>
        <taxon>Bacillota</taxon>
        <taxon>Tissierellia</taxon>
        <taxon>Tissierellales</taxon>
        <taxon>Peptoniphilaceae</taxon>
        <taxon>Anaerococcus</taxon>
    </lineage>
</organism>
<evidence type="ECO:0000256" key="6">
    <source>
        <dbReference type="ARBA" id="ARBA00022806"/>
    </source>
</evidence>
<evidence type="ECO:0000256" key="8">
    <source>
        <dbReference type="ARBA" id="ARBA00022840"/>
    </source>
</evidence>
<evidence type="ECO:0000256" key="7">
    <source>
        <dbReference type="ARBA" id="ARBA00022833"/>
    </source>
</evidence>
<feature type="binding site" evidence="12">
    <location>
        <position position="538"/>
    </location>
    <ligand>
        <name>Zn(2+)</name>
        <dbReference type="ChEBI" id="CHEBI:29105"/>
        <label>1</label>
    </ligand>
</feature>
<dbReference type="SMART" id="SM00490">
    <property type="entry name" value="HELICc"/>
    <property type="match status" value="1"/>
</dbReference>
<dbReference type="PROSITE" id="PS51194">
    <property type="entry name" value="HELICASE_CTER"/>
    <property type="match status" value="1"/>
</dbReference>
<keyword evidence="4 12" id="KW-0547">Nucleotide-binding</keyword>
<keyword evidence="8 12" id="KW-0067">ATP-binding</keyword>
<dbReference type="PANTHER" id="PTHR30580:SF0">
    <property type="entry name" value="PRIMOSOMAL PROTEIN N"/>
    <property type="match status" value="1"/>
</dbReference>
<evidence type="ECO:0000256" key="11">
    <source>
        <dbReference type="ARBA" id="ARBA00048988"/>
    </source>
</evidence>
<dbReference type="GO" id="GO:0006269">
    <property type="term" value="P:DNA replication, synthesis of primer"/>
    <property type="evidence" value="ECO:0007669"/>
    <property type="project" value="UniProtKB-KW"/>
</dbReference>
<comment type="cofactor">
    <cofactor evidence="12">
        <name>Zn(2+)</name>
        <dbReference type="ChEBI" id="CHEBI:29105"/>
    </cofactor>
    <text evidence="12">Binds 2 zinc ions per subunit.</text>
</comment>
<dbReference type="RefSeq" id="WP_156328596.1">
    <property type="nucleotide sequence ID" value="NZ_CACRSW010000005.1"/>
</dbReference>
<dbReference type="InterPro" id="IPR041222">
    <property type="entry name" value="PriA_3primeBD"/>
</dbReference>
<feature type="binding site" evidence="12">
    <location>
        <position position="535"/>
    </location>
    <ligand>
        <name>Zn(2+)</name>
        <dbReference type="ChEBI" id="CHEBI:29105"/>
        <label>1</label>
    </ligand>
</feature>
<keyword evidence="7 12" id="KW-0862">Zinc</keyword>
<dbReference type="GO" id="GO:1990077">
    <property type="term" value="C:primosome complex"/>
    <property type="evidence" value="ECO:0007669"/>
    <property type="project" value="UniProtKB-UniRule"/>
</dbReference>
<keyword evidence="2 12" id="KW-0235">DNA replication</keyword>
<feature type="binding site" evidence="12">
    <location>
        <position position="522"/>
    </location>
    <ligand>
        <name>Zn(2+)</name>
        <dbReference type="ChEBI" id="CHEBI:29105"/>
        <label>2</label>
    </ligand>
</feature>
<dbReference type="Gene3D" id="3.40.1440.60">
    <property type="entry name" value="PriA, 3(prime) DNA-binding domain"/>
    <property type="match status" value="1"/>
</dbReference>
<reference evidence="15" key="1">
    <citation type="submission" date="2019-11" db="EMBL/GenBank/DDBJ databases">
        <authorList>
            <person name="Feng L."/>
        </authorList>
    </citation>
    <scope>NUCLEOTIDE SEQUENCE</scope>
    <source>
        <strain evidence="15">AvaginalisLFYP127</strain>
    </source>
</reference>
<feature type="binding site" evidence="12">
    <location>
        <position position="525"/>
    </location>
    <ligand>
        <name>Zn(2+)</name>
        <dbReference type="ChEBI" id="CHEBI:29105"/>
        <label>2</label>
    </ligand>
</feature>
<feature type="binding site" evidence="12">
    <location>
        <position position="495"/>
    </location>
    <ligand>
        <name>Zn(2+)</name>
        <dbReference type="ChEBI" id="CHEBI:29105"/>
        <label>1</label>
    </ligand>
</feature>
<feature type="binding site" evidence="12">
    <location>
        <position position="498"/>
    </location>
    <ligand>
        <name>Zn(2+)</name>
        <dbReference type="ChEBI" id="CHEBI:29105"/>
        <label>1</label>
    </ligand>
</feature>
<keyword evidence="3 12" id="KW-0479">Metal-binding</keyword>
<dbReference type="InterPro" id="IPR011545">
    <property type="entry name" value="DEAD/DEAH_box_helicase_dom"/>
</dbReference>
<keyword evidence="5 12" id="KW-0378">Hydrolase</keyword>
<dbReference type="InterPro" id="IPR042115">
    <property type="entry name" value="PriA_3primeBD_sf"/>
</dbReference>
<evidence type="ECO:0000256" key="2">
    <source>
        <dbReference type="ARBA" id="ARBA00022705"/>
    </source>
</evidence>
<dbReference type="SUPFAM" id="SSF52540">
    <property type="entry name" value="P-loop containing nucleoside triphosphate hydrolases"/>
    <property type="match status" value="2"/>
</dbReference>
<evidence type="ECO:0000256" key="5">
    <source>
        <dbReference type="ARBA" id="ARBA00022801"/>
    </source>
</evidence>
<keyword evidence="1 12" id="KW-0639">Primosome</keyword>
<evidence type="ECO:0000256" key="4">
    <source>
        <dbReference type="ARBA" id="ARBA00022741"/>
    </source>
</evidence>
<comment type="function">
    <text evidence="12">Initiates the restart of stalled replication forks, which reloads the replicative helicase on sites other than the origin of replication. Recognizes and binds to abandoned replication forks and remodels them to uncover a helicase loading site. Promotes assembly of the primosome at these replication forks.</text>
</comment>
<dbReference type="CDD" id="cd18804">
    <property type="entry name" value="SF2_C_priA"/>
    <property type="match status" value="1"/>
</dbReference>
<dbReference type="InterPro" id="IPR001650">
    <property type="entry name" value="Helicase_C-like"/>
</dbReference>
<dbReference type="InterPro" id="IPR041236">
    <property type="entry name" value="PriA_C"/>
</dbReference>
<dbReference type="Pfam" id="PF00271">
    <property type="entry name" value="Helicase_C"/>
    <property type="match status" value="1"/>
</dbReference>
<keyword evidence="9 12" id="KW-0238">DNA-binding</keyword>
<dbReference type="InterPro" id="IPR027417">
    <property type="entry name" value="P-loop_NTPase"/>
</dbReference>
<evidence type="ECO:0000256" key="9">
    <source>
        <dbReference type="ARBA" id="ARBA00023125"/>
    </source>
</evidence>
<feature type="binding site" evidence="12">
    <location>
        <position position="504"/>
    </location>
    <ligand>
        <name>Zn(2+)</name>
        <dbReference type="ChEBI" id="CHEBI:29105"/>
        <label>2</label>
    </ligand>
</feature>
<feature type="domain" description="Helicase C-terminal" evidence="14">
    <location>
        <begin position="516"/>
        <end position="684"/>
    </location>
</feature>
<dbReference type="SMART" id="SM00487">
    <property type="entry name" value="DEXDc"/>
    <property type="match status" value="1"/>
</dbReference>
<keyword evidence="6 12" id="KW-0347">Helicase</keyword>
<dbReference type="InterPro" id="IPR014001">
    <property type="entry name" value="Helicase_ATP-bd"/>
</dbReference>
<dbReference type="HAMAP" id="MF_00983">
    <property type="entry name" value="PriA"/>
    <property type="match status" value="1"/>
</dbReference>
<accession>A0A6N2RRV5</accession>
<dbReference type="PROSITE" id="PS51192">
    <property type="entry name" value="HELICASE_ATP_BIND_1"/>
    <property type="match status" value="1"/>
</dbReference>
<dbReference type="Pfam" id="PF00270">
    <property type="entry name" value="DEAD"/>
    <property type="match status" value="1"/>
</dbReference>
<feature type="binding site" evidence="12">
    <location>
        <position position="507"/>
    </location>
    <ligand>
        <name>Zn(2+)</name>
        <dbReference type="ChEBI" id="CHEBI:29105"/>
        <label>2</label>
    </ligand>
</feature>
<comment type="catalytic activity">
    <reaction evidence="12">
        <text>Couples ATP hydrolysis with the unwinding of duplex DNA by translocating in the 3'-5' direction.</text>
        <dbReference type="EC" id="5.6.2.4"/>
    </reaction>
</comment>
<dbReference type="GO" id="GO:0016787">
    <property type="term" value="F:hydrolase activity"/>
    <property type="evidence" value="ECO:0007669"/>
    <property type="project" value="UniProtKB-KW"/>
</dbReference>
<proteinExistence type="inferred from homology"/>
<dbReference type="AlphaFoldDB" id="A0A6N2RRV5"/>
<feature type="domain" description="Helicase ATP-binding" evidence="13">
    <location>
        <begin position="268"/>
        <end position="434"/>
    </location>
</feature>
<dbReference type="CDD" id="cd17929">
    <property type="entry name" value="DEXHc_priA"/>
    <property type="match status" value="1"/>
</dbReference>
<dbReference type="NCBIfam" id="NF004066">
    <property type="entry name" value="PRK05580.1-3"/>
    <property type="match status" value="1"/>
</dbReference>
<comment type="subunit">
    <text evidence="12">Component of the replication restart primosome.</text>
</comment>